<comment type="caution">
    <text evidence="8">The sequence shown here is derived from an EMBL/GenBank/DDBJ whole genome shotgun (WGS) entry which is preliminary data.</text>
</comment>
<dbReference type="Proteomes" id="UP000248724">
    <property type="component" value="Unassembled WGS sequence"/>
</dbReference>
<evidence type="ECO:0000259" key="7">
    <source>
        <dbReference type="PROSITE" id="PS51194"/>
    </source>
</evidence>
<feature type="domain" description="Helicase ATP-binding" evidence="6">
    <location>
        <begin position="69"/>
        <end position="234"/>
    </location>
</feature>
<reference evidence="8 9" key="1">
    <citation type="journal article" date="2017" name="Nature">
        <title>Atmospheric trace gases support primary production in Antarctic desert surface soil.</title>
        <authorList>
            <person name="Ji M."/>
            <person name="Greening C."/>
            <person name="Vanwonterghem I."/>
            <person name="Carere C.R."/>
            <person name="Bay S.K."/>
            <person name="Steen J.A."/>
            <person name="Montgomery K."/>
            <person name="Lines T."/>
            <person name="Beardall J."/>
            <person name="van Dorst J."/>
            <person name="Snape I."/>
            <person name="Stott M.B."/>
            <person name="Hugenholtz P."/>
            <person name="Ferrari B.C."/>
        </authorList>
    </citation>
    <scope>NUCLEOTIDE SEQUENCE [LARGE SCALE GENOMIC DNA]</scope>
    <source>
        <strain evidence="8">RRmetagenome_bin12</strain>
    </source>
</reference>
<dbReference type="GO" id="GO:0005524">
    <property type="term" value="F:ATP binding"/>
    <property type="evidence" value="ECO:0007669"/>
    <property type="project" value="UniProtKB-KW"/>
</dbReference>
<evidence type="ECO:0000256" key="2">
    <source>
        <dbReference type="ARBA" id="ARBA00022801"/>
    </source>
</evidence>
<dbReference type="InterPro" id="IPR014001">
    <property type="entry name" value="Helicase_ATP-bd"/>
</dbReference>
<dbReference type="InterPro" id="IPR001650">
    <property type="entry name" value="Helicase_C-like"/>
</dbReference>
<evidence type="ECO:0000259" key="6">
    <source>
        <dbReference type="PROSITE" id="PS51192"/>
    </source>
</evidence>
<evidence type="ECO:0008006" key="10">
    <source>
        <dbReference type="Google" id="ProtNLM"/>
    </source>
</evidence>
<dbReference type="Pfam" id="PF08148">
    <property type="entry name" value="DSHCT"/>
    <property type="match status" value="1"/>
</dbReference>
<evidence type="ECO:0000256" key="1">
    <source>
        <dbReference type="ARBA" id="ARBA00022741"/>
    </source>
</evidence>
<dbReference type="GO" id="GO:0055087">
    <property type="term" value="C:Ski complex"/>
    <property type="evidence" value="ECO:0007669"/>
    <property type="project" value="TreeGrafter"/>
</dbReference>
<dbReference type="PROSITE" id="PS51194">
    <property type="entry name" value="HELICASE_CTER"/>
    <property type="match status" value="1"/>
</dbReference>
<evidence type="ECO:0000256" key="3">
    <source>
        <dbReference type="ARBA" id="ARBA00022806"/>
    </source>
</evidence>
<proteinExistence type="predicted"/>
<evidence type="ECO:0000256" key="5">
    <source>
        <dbReference type="SAM" id="MobiDB-lite"/>
    </source>
</evidence>
<dbReference type="GO" id="GO:0004386">
    <property type="term" value="F:helicase activity"/>
    <property type="evidence" value="ECO:0007669"/>
    <property type="project" value="UniProtKB-KW"/>
</dbReference>
<evidence type="ECO:0000313" key="8">
    <source>
        <dbReference type="EMBL" id="PZR78973.1"/>
    </source>
</evidence>
<feature type="compositionally biased region" description="Polar residues" evidence="5">
    <location>
        <begin position="1"/>
        <end position="18"/>
    </location>
</feature>
<sequence>MSITCGYQNGTVRLSGQPDSGPDPIQPLTDDCPVTTVPRSTGTDEIADAIAAFEASLPFALDPFQREAIEKLERTRGVLVAAPTSSGKTLVAEYPMWRSLLAPEHLRRRHARVIYTSPLKALSNQKYHDLAERYGDANVGLVTGEHTVNDGAPLVVMTTEILRNVLYDEPARLDAVSDVVLDEIHYIDDHPRGTVWEEIIIETPAHVRLIGLSATISNVDEVAAWMRGLRGDIATVVRTERPVPLEMWLSISNHLEPLFDAGGRVARRTLDMAANESMHEAPFRYMRRAPDNDLFHVIDELRLRSMLPAIYFIFSRRGCAEALSRCAVHGLDLTDRAEKEAIDARYGEIVQRIEDADERRVFRQAIDPVMLRHGVAMHHAGMLPSAKEAVERLFIEGLVKVVFATETLSLGLNMPARACVVSSFTKFDGTGFHSLTAGELTQLMGRAGRRGIDAVGHGVILKESDVDVRDIYEAAIGGEMSVDSKFAPTYTMVLSLLRTRSVERAEELLDKSFGQYQNVQRADHWTEKRHNLEEQLVDRRGRVFRHPRVACTERTLATHLSVAAAVEELQVSVRRVKREHWRDSRRGRHGGRGADPGQRFEAMRRELRQQQQRLHNSPCRSCPYFGEHRAHRAETRDIEETLEGGEAELEWARHRYRREFGALRRVLHDAGFLENDAPNELGLLAASLFGENALLIADAIVAGHLGPLSPPELAAALVTLVAEDRGRERAQPSRRHFPTPRVELAYRRLRGSLQRLAALEREQGLQTLRPLSLDYINAAHQWASGAPLAEIETPAANDIGDVVKAMKNLYSMLRQMEQALREHPLHARVRQAREAMERDLIRRV</sequence>
<evidence type="ECO:0000256" key="4">
    <source>
        <dbReference type="ARBA" id="ARBA00022840"/>
    </source>
</evidence>
<dbReference type="InterPro" id="IPR050699">
    <property type="entry name" value="RNA-DNA_Helicase"/>
</dbReference>
<dbReference type="Gene3D" id="1.10.3380.30">
    <property type="match status" value="1"/>
</dbReference>
<keyword evidence="2" id="KW-0378">Hydrolase</keyword>
<dbReference type="EMBL" id="QHBU01000231">
    <property type="protein sequence ID" value="PZR78973.1"/>
    <property type="molecule type" value="Genomic_DNA"/>
</dbReference>
<feature type="domain" description="Helicase C-terminal" evidence="7">
    <location>
        <begin position="332"/>
        <end position="497"/>
    </location>
</feature>
<dbReference type="GO" id="GO:0016787">
    <property type="term" value="F:hydrolase activity"/>
    <property type="evidence" value="ECO:0007669"/>
    <property type="project" value="UniProtKB-KW"/>
</dbReference>
<dbReference type="Pfam" id="PF00271">
    <property type="entry name" value="Helicase_C"/>
    <property type="match status" value="1"/>
</dbReference>
<dbReference type="CDD" id="cd18795">
    <property type="entry name" value="SF2_C_Ski2"/>
    <property type="match status" value="1"/>
</dbReference>
<dbReference type="InterPro" id="IPR027417">
    <property type="entry name" value="P-loop_NTPase"/>
</dbReference>
<dbReference type="AlphaFoldDB" id="A0A2W5Z102"/>
<dbReference type="InterPro" id="IPR012961">
    <property type="entry name" value="Ski2/MTR4_C"/>
</dbReference>
<dbReference type="SUPFAM" id="SSF52540">
    <property type="entry name" value="P-loop containing nucleoside triphosphate hydrolases"/>
    <property type="match status" value="1"/>
</dbReference>
<organism evidence="8 9">
    <name type="scientific">Candidatus Aeolococcus gillhamiae</name>
    <dbReference type="NCBI Taxonomy" id="3127015"/>
    <lineage>
        <taxon>Bacteria</taxon>
        <taxon>Bacillati</taxon>
        <taxon>Candidatus Dormiibacterota</taxon>
        <taxon>Candidatus Dormibacteria</taxon>
        <taxon>Candidatus Aeolococcales</taxon>
        <taxon>Candidatus Aeolococcaceae</taxon>
        <taxon>Candidatus Aeolococcus</taxon>
    </lineage>
</organism>
<evidence type="ECO:0000313" key="9">
    <source>
        <dbReference type="Proteomes" id="UP000248724"/>
    </source>
</evidence>
<dbReference type="SMART" id="SM00487">
    <property type="entry name" value="DEXDc"/>
    <property type="match status" value="1"/>
</dbReference>
<dbReference type="GO" id="GO:0070478">
    <property type="term" value="P:nuclear-transcribed mRNA catabolic process, 3'-5' exonucleolytic nonsense-mediated decay"/>
    <property type="evidence" value="ECO:0007669"/>
    <property type="project" value="TreeGrafter"/>
</dbReference>
<dbReference type="SMART" id="SM00490">
    <property type="entry name" value="HELICc"/>
    <property type="match status" value="1"/>
</dbReference>
<dbReference type="InterPro" id="IPR011545">
    <property type="entry name" value="DEAD/DEAH_box_helicase_dom"/>
</dbReference>
<protein>
    <recommendedName>
        <fullName evidence="10">RNA helicase</fullName>
    </recommendedName>
</protein>
<keyword evidence="1" id="KW-0547">Nucleotide-binding</keyword>
<dbReference type="PANTHER" id="PTHR12131">
    <property type="entry name" value="ATP-DEPENDENT RNA AND DNA HELICASE"/>
    <property type="match status" value="1"/>
</dbReference>
<dbReference type="SMART" id="SM01142">
    <property type="entry name" value="DSHCT"/>
    <property type="match status" value="1"/>
</dbReference>
<accession>A0A2W5Z102</accession>
<dbReference type="GO" id="GO:0003676">
    <property type="term" value="F:nucleic acid binding"/>
    <property type="evidence" value="ECO:0007669"/>
    <property type="project" value="InterPro"/>
</dbReference>
<dbReference type="Gene3D" id="3.40.50.300">
    <property type="entry name" value="P-loop containing nucleotide triphosphate hydrolases"/>
    <property type="match status" value="2"/>
</dbReference>
<keyword evidence="4" id="KW-0067">ATP-binding</keyword>
<gene>
    <name evidence="8" type="ORF">DLM65_11765</name>
</gene>
<feature type="region of interest" description="Disordered" evidence="5">
    <location>
        <begin position="1"/>
        <end position="27"/>
    </location>
</feature>
<dbReference type="PANTHER" id="PTHR12131:SF1">
    <property type="entry name" value="ATP-DEPENDENT RNA HELICASE SUPV3L1, MITOCHONDRIAL-RELATED"/>
    <property type="match status" value="1"/>
</dbReference>
<dbReference type="PROSITE" id="PS51192">
    <property type="entry name" value="HELICASE_ATP_BIND_1"/>
    <property type="match status" value="1"/>
</dbReference>
<name>A0A2W5Z102_9BACT</name>
<dbReference type="Pfam" id="PF00270">
    <property type="entry name" value="DEAD"/>
    <property type="match status" value="1"/>
</dbReference>
<keyword evidence="3" id="KW-0347">Helicase</keyword>